<dbReference type="SUPFAM" id="SSF54211">
    <property type="entry name" value="Ribosomal protein S5 domain 2-like"/>
    <property type="match status" value="1"/>
</dbReference>
<evidence type="ECO:0000256" key="3">
    <source>
        <dbReference type="ARBA" id="ARBA00022679"/>
    </source>
</evidence>
<dbReference type="GO" id="GO:0004631">
    <property type="term" value="F:phosphomevalonate kinase activity"/>
    <property type="evidence" value="ECO:0007669"/>
    <property type="project" value="UniProtKB-EC"/>
</dbReference>
<evidence type="ECO:0000256" key="4">
    <source>
        <dbReference type="ARBA" id="ARBA00022741"/>
    </source>
</evidence>
<dbReference type="EMBL" id="LR215050">
    <property type="protein sequence ID" value="VEU82491.1"/>
    <property type="molecule type" value="Genomic_DNA"/>
</dbReference>
<keyword evidence="4" id="KW-0547">Nucleotide-binding</keyword>
<dbReference type="Pfam" id="PF08544">
    <property type="entry name" value="GHMP_kinases_C"/>
    <property type="match status" value="1"/>
</dbReference>
<dbReference type="InterPro" id="IPR020568">
    <property type="entry name" value="Ribosomal_Su5_D2-typ_SF"/>
</dbReference>
<dbReference type="UniPathway" id="UPA00057">
    <property type="reaction ID" value="UER00099"/>
</dbReference>
<keyword evidence="5 9" id="KW-0418">Kinase</keyword>
<evidence type="ECO:0000313" key="9">
    <source>
        <dbReference type="EMBL" id="VEU82491.1"/>
    </source>
</evidence>
<dbReference type="RefSeq" id="WP_035369424.1">
    <property type="nucleotide sequence ID" value="NZ_LR215050.1"/>
</dbReference>
<gene>
    <name evidence="9" type="ORF">NCTC10172_00502</name>
</gene>
<dbReference type="STRING" id="1408416.GCA_000702765_00978"/>
<evidence type="ECO:0000256" key="1">
    <source>
        <dbReference type="ARBA" id="ARBA00005017"/>
    </source>
</evidence>
<dbReference type="AlphaFoldDB" id="A0A449BJ45"/>
<proteinExistence type="predicted"/>
<dbReference type="SUPFAM" id="SSF55060">
    <property type="entry name" value="GHMP Kinase, C-terminal domain"/>
    <property type="match status" value="1"/>
</dbReference>
<dbReference type="Proteomes" id="UP000290909">
    <property type="component" value="Chromosome"/>
</dbReference>
<comment type="pathway">
    <text evidence="1">Isoprenoid biosynthesis; isopentenyl diphosphate biosynthesis via mevalonate pathway; isopentenyl diphosphate from (R)-mevalonate: step 2/3.</text>
</comment>
<keyword evidence="10" id="KW-1185">Reference proteome</keyword>
<evidence type="ECO:0000256" key="6">
    <source>
        <dbReference type="ARBA" id="ARBA00022840"/>
    </source>
</evidence>
<dbReference type="PANTHER" id="PTHR31814:SF2">
    <property type="entry name" value="PHOSPHOMEVALONATE KINASE"/>
    <property type="match status" value="1"/>
</dbReference>
<dbReference type="KEGG" id="ahk:NCTC10172_00502"/>
<keyword evidence="6" id="KW-0067">ATP-binding</keyword>
<organism evidence="9 10">
    <name type="scientific">Acholeplasma hippikon</name>
    <dbReference type="NCBI Taxonomy" id="264636"/>
    <lineage>
        <taxon>Bacteria</taxon>
        <taxon>Bacillati</taxon>
        <taxon>Mycoplasmatota</taxon>
        <taxon>Mollicutes</taxon>
        <taxon>Acholeplasmatales</taxon>
        <taxon>Acholeplasmataceae</taxon>
        <taxon>Acholeplasma</taxon>
    </lineage>
</organism>
<protein>
    <recommendedName>
        <fullName evidence="2">phosphomevalonate kinase</fullName>
        <ecNumber evidence="2">2.7.4.2</ecNumber>
    </recommendedName>
</protein>
<evidence type="ECO:0000256" key="5">
    <source>
        <dbReference type="ARBA" id="ARBA00022777"/>
    </source>
</evidence>
<dbReference type="InterPro" id="IPR036554">
    <property type="entry name" value="GHMP_kinase_C_sf"/>
</dbReference>
<dbReference type="GO" id="GO:0005524">
    <property type="term" value="F:ATP binding"/>
    <property type="evidence" value="ECO:0007669"/>
    <property type="project" value="UniProtKB-KW"/>
</dbReference>
<evidence type="ECO:0000256" key="2">
    <source>
        <dbReference type="ARBA" id="ARBA00012958"/>
    </source>
</evidence>
<evidence type="ECO:0000259" key="7">
    <source>
        <dbReference type="Pfam" id="PF00288"/>
    </source>
</evidence>
<dbReference type="PANTHER" id="PTHR31814">
    <property type="match status" value="1"/>
</dbReference>
<dbReference type="InterPro" id="IPR014721">
    <property type="entry name" value="Ribsml_uS5_D2-typ_fold_subgr"/>
</dbReference>
<name>A0A449BJ45_9MOLU</name>
<dbReference type="Gene3D" id="3.30.230.10">
    <property type="match status" value="1"/>
</dbReference>
<dbReference type="InterPro" id="IPR005917">
    <property type="entry name" value="Pmev_kinase_bact"/>
</dbReference>
<accession>A0A449BJ45</accession>
<dbReference type="EC" id="2.7.4.2" evidence="2"/>
<sequence length="346" mass="39908">MITLKIPGKLYIIGEYSILKSGNEAVLVAIDKFVNLQIEAATDYEFSSEMGRFKWMMSEKMPVLMYDSLQHAKAAIYVAHMYLKYKKVIPSIYRITLESELTNQDHKKYGLGSSGAVIIAIIKGILRYHHVDFTELDLFKLSVLAQIEINDVTSGGELAASIYGGWVHYKRYDLVWVLNKKGQIDEFMESTWPQLKIEKLDHPKMELAICFSGLSMSTKTYTEKVLKLNNSPWYQNFLNKTYLVVTQFKEALIRNDYYTMKHMVKVYREMLQELENEAGIIIESEPFKKMIEIAESFGYLAKSSGAGFGDCGFAILNQIENKIDLFKAWEDAKLFPLEMKVWSYDE</sequence>
<feature type="domain" description="GHMP kinase C-terminal" evidence="8">
    <location>
        <begin position="249"/>
        <end position="316"/>
    </location>
</feature>
<dbReference type="Gene3D" id="3.30.70.890">
    <property type="entry name" value="GHMP kinase, C-terminal domain"/>
    <property type="match status" value="1"/>
</dbReference>
<dbReference type="InterPro" id="IPR035102">
    <property type="entry name" value="Phosphomevalonate_kinase"/>
</dbReference>
<dbReference type="InterPro" id="IPR006204">
    <property type="entry name" value="GHMP_kinase_N_dom"/>
</dbReference>
<reference evidence="9 10" key="1">
    <citation type="submission" date="2019-01" db="EMBL/GenBank/DDBJ databases">
        <authorList>
            <consortium name="Pathogen Informatics"/>
        </authorList>
    </citation>
    <scope>NUCLEOTIDE SEQUENCE [LARGE SCALE GENOMIC DNA]</scope>
    <source>
        <strain evidence="9 10">NCTC10172</strain>
    </source>
</reference>
<keyword evidence="3" id="KW-0808">Transferase</keyword>
<evidence type="ECO:0000313" key="10">
    <source>
        <dbReference type="Proteomes" id="UP000290909"/>
    </source>
</evidence>
<dbReference type="Pfam" id="PF00288">
    <property type="entry name" value="GHMP_kinases_N"/>
    <property type="match status" value="1"/>
</dbReference>
<dbReference type="GO" id="GO:0019287">
    <property type="term" value="P:isopentenyl diphosphate biosynthetic process, mevalonate pathway"/>
    <property type="evidence" value="ECO:0007669"/>
    <property type="project" value="UniProtKB-UniPathway"/>
</dbReference>
<evidence type="ECO:0000259" key="8">
    <source>
        <dbReference type="Pfam" id="PF08544"/>
    </source>
</evidence>
<dbReference type="NCBIfam" id="TIGR01220">
    <property type="entry name" value="Pmev_kin_Gr_pos"/>
    <property type="match status" value="1"/>
</dbReference>
<dbReference type="InterPro" id="IPR013750">
    <property type="entry name" value="GHMP_kinase_C_dom"/>
</dbReference>
<feature type="domain" description="GHMP kinase N-terminal" evidence="7">
    <location>
        <begin position="86"/>
        <end position="165"/>
    </location>
</feature>